<gene>
    <name evidence="1" type="ORF">LX12_004281</name>
</gene>
<dbReference type="EMBL" id="JAMTCG010000011">
    <property type="protein sequence ID" value="MCP2163068.1"/>
    <property type="molecule type" value="Genomic_DNA"/>
</dbReference>
<dbReference type="RefSeq" id="WP_253656638.1">
    <property type="nucleotide sequence ID" value="NZ_BAAAOE010000002.1"/>
</dbReference>
<organism evidence="1 2">
    <name type="scientific">Williamsia serinedens</name>
    <dbReference type="NCBI Taxonomy" id="391736"/>
    <lineage>
        <taxon>Bacteria</taxon>
        <taxon>Bacillati</taxon>
        <taxon>Actinomycetota</taxon>
        <taxon>Actinomycetes</taxon>
        <taxon>Mycobacteriales</taxon>
        <taxon>Nocardiaceae</taxon>
        <taxon>Williamsia</taxon>
    </lineage>
</organism>
<proteinExistence type="predicted"/>
<evidence type="ECO:0000313" key="1">
    <source>
        <dbReference type="EMBL" id="MCP2163068.1"/>
    </source>
</evidence>
<keyword evidence="2" id="KW-1185">Reference proteome</keyword>
<name>A0ABT1H8X5_9NOCA</name>
<reference evidence="1 2" key="1">
    <citation type="submission" date="2022-06" db="EMBL/GenBank/DDBJ databases">
        <title>Genomic Encyclopedia of Archaeal and Bacterial Type Strains, Phase II (KMG-II): from individual species to whole genera.</title>
        <authorList>
            <person name="Goeker M."/>
        </authorList>
    </citation>
    <scope>NUCLEOTIDE SEQUENCE [LARGE SCALE GENOMIC DNA]</scope>
    <source>
        <strain evidence="1 2">DSM 45037</strain>
    </source>
</reference>
<dbReference type="Proteomes" id="UP001205740">
    <property type="component" value="Unassembled WGS sequence"/>
</dbReference>
<comment type="caution">
    <text evidence="1">The sequence shown here is derived from an EMBL/GenBank/DDBJ whole genome shotgun (WGS) entry which is preliminary data.</text>
</comment>
<sequence length="223" mass="24373">MSDSSTEWDTAAAAVAEHADRLRAAKTHREIRTWADEAKVTGKRMWPKVKTELRKQLDIDYDALRTATTDREAAEVSAAAALLDVPTIELYAAGDAECDSFAVVAVGDERESWYGDFHPKDTIYRGDDLTAELSAADKAVYLAGRARDAQGLDAVKLHLFISHPDVDTTALAATAARHRVAVEVEVTDMNPAVAMCRAPGYRQWREVKLTSLFAPREPDSGAA</sequence>
<protein>
    <submittedName>
        <fullName evidence="1">Uncharacterized protein</fullName>
    </submittedName>
</protein>
<accession>A0ABT1H8X5</accession>
<evidence type="ECO:0000313" key="2">
    <source>
        <dbReference type="Proteomes" id="UP001205740"/>
    </source>
</evidence>